<protein>
    <submittedName>
        <fullName evidence="1">(rape) hypothetical protein</fullName>
    </submittedName>
</protein>
<sequence>MPRLISKLYSSSSFVYPYCYCRAAVETTNSRSSLIDLASFVKL</sequence>
<gene>
    <name evidence="1" type="ORF">DARMORV10_A02P07150.1</name>
</gene>
<dbReference type="EMBL" id="HG994356">
    <property type="protein sequence ID" value="CAF2136999.1"/>
    <property type="molecule type" value="Genomic_DNA"/>
</dbReference>
<dbReference type="AlphaFoldDB" id="A0A816WPZ5"/>
<organism evidence="1">
    <name type="scientific">Brassica napus</name>
    <name type="common">Rape</name>
    <dbReference type="NCBI Taxonomy" id="3708"/>
    <lineage>
        <taxon>Eukaryota</taxon>
        <taxon>Viridiplantae</taxon>
        <taxon>Streptophyta</taxon>
        <taxon>Embryophyta</taxon>
        <taxon>Tracheophyta</taxon>
        <taxon>Spermatophyta</taxon>
        <taxon>Magnoliopsida</taxon>
        <taxon>eudicotyledons</taxon>
        <taxon>Gunneridae</taxon>
        <taxon>Pentapetalae</taxon>
        <taxon>rosids</taxon>
        <taxon>malvids</taxon>
        <taxon>Brassicales</taxon>
        <taxon>Brassicaceae</taxon>
        <taxon>Brassiceae</taxon>
        <taxon>Brassica</taxon>
    </lineage>
</organism>
<accession>A0A816WPZ5</accession>
<proteinExistence type="predicted"/>
<name>A0A816WPZ5_BRANA</name>
<evidence type="ECO:0000313" key="1">
    <source>
        <dbReference type="EMBL" id="CAF2136999.1"/>
    </source>
</evidence>
<dbReference type="Proteomes" id="UP001295469">
    <property type="component" value="Chromosome A02"/>
</dbReference>
<reference evidence="1" key="1">
    <citation type="submission" date="2021-01" db="EMBL/GenBank/DDBJ databases">
        <authorList>
            <consortium name="Genoscope - CEA"/>
            <person name="William W."/>
        </authorList>
    </citation>
    <scope>NUCLEOTIDE SEQUENCE</scope>
</reference>